<keyword evidence="1" id="KW-0732">Signal</keyword>
<feature type="chain" id="PRO_5007862099" description="Cell wall protein" evidence="1">
    <location>
        <begin position="18"/>
        <end position="262"/>
    </location>
</feature>
<sequence>MQFITLAVVISAAAVSAAPVPPSQATLLAPITALANATAGNVTVDGLTDSLPLDKLPVVGSVLNPVLGLVDSTLGSVKGALPADFVAQLKTALNPLKGLPVVGDIVDDLLGEASANTTGEVAAKLIPTLTLVVDGVTTVVSAAEAAVTSVAAAELSSVITAAAAEATTIADAAAHLTTIRSGKLPKATSKVAAVAGAKLTTIAGGAAALEAAPTHLTTVLSTVTSVTAVPTETAKDAASSAGGYISISMFTPSTDAASTTSV</sequence>
<keyword evidence="3" id="KW-1185">Reference proteome</keyword>
<evidence type="ECO:0008006" key="4">
    <source>
        <dbReference type="Google" id="ProtNLM"/>
    </source>
</evidence>
<dbReference type="AlphaFoldDB" id="A0A165M136"/>
<feature type="signal peptide" evidence="1">
    <location>
        <begin position="1"/>
        <end position="17"/>
    </location>
</feature>
<evidence type="ECO:0000256" key="1">
    <source>
        <dbReference type="SAM" id="SignalP"/>
    </source>
</evidence>
<name>A0A165M136_EXIGL</name>
<reference evidence="2 3" key="1">
    <citation type="journal article" date="2016" name="Mol. Biol. Evol.">
        <title>Comparative Genomics of Early-Diverging Mushroom-Forming Fungi Provides Insights into the Origins of Lignocellulose Decay Capabilities.</title>
        <authorList>
            <person name="Nagy L.G."/>
            <person name="Riley R."/>
            <person name="Tritt A."/>
            <person name="Adam C."/>
            <person name="Daum C."/>
            <person name="Floudas D."/>
            <person name="Sun H."/>
            <person name="Yadav J.S."/>
            <person name="Pangilinan J."/>
            <person name="Larsson K.H."/>
            <person name="Matsuura K."/>
            <person name="Barry K."/>
            <person name="Labutti K."/>
            <person name="Kuo R."/>
            <person name="Ohm R.A."/>
            <person name="Bhattacharya S.S."/>
            <person name="Shirouzu T."/>
            <person name="Yoshinaga Y."/>
            <person name="Martin F.M."/>
            <person name="Grigoriev I.V."/>
            <person name="Hibbett D.S."/>
        </authorList>
    </citation>
    <scope>NUCLEOTIDE SEQUENCE [LARGE SCALE GENOMIC DNA]</scope>
    <source>
        <strain evidence="2 3">HHB12029</strain>
    </source>
</reference>
<organism evidence="2 3">
    <name type="scientific">Exidia glandulosa HHB12029</name>
    <dbReference type="NCBI Taxonomy" id="1314781"/>
    <lineage>
        <taxon>Eukaryota</taxon>
        <taxon>Fungi</taxon>
        <taxon>Dikarya</taxon>
        <taxon>Basidiomycota</taxon>
        <taxon>Agaricomycotina</taxon>
        <taxon>Agaricomycetes</taxon>
        <taxon>Auriculariales</taxon>
        <taxon>Exidiaceae</taxon>
        <taxon>Exidia</taxon>
    </lineage>
</organism>
<dbReference type="InParanoid" id="A0A165M136"/>
<dbReference type="Proteomes" id="UP000077266">
    <property type="component" value="Unassembled WGS sequence"/>
</dbReference>
<accession>A0A165M136</accession>
<evidence type="ECO:0000313" key="3">
    <source>
        <dbReference type="Proteomes" id="UP000077266"/>
    </source>
</evidence>
<dbReference type="EMBL" id="KV425916">
    <property type="protein sequence ID" value="KZV98617.1"/>
    <property type="molecule type" value="Genomic_DNA"/>
</dbReference>
<proteinExistence type="predicted"/>
<evidence type="ECO:0000313" key="2">
    <source>
        <dbReference type="EMBL" id="KZV98617.1"/>
    </source>
</evidence>
<protein>
    <recommendedName>
        <fullName evidence="4">Cell wall protein</fullName>
    </recommendedName>
</protein>
<gene>
    <name evidence="2" type="ORF">EXIGLDRAFT_832036</name>
</gene>